<comment type="caution">
    <text evidence="12">The sequence shown here is derived from an EMBL/GenBank/DDBJ whole genome shotgun (WGS) entry which is preliminary data.</text>
</comment>
<reference evidence="12 13" key="1">
    <citation type="submission" date="2020-04" db="EMBL/GenBank/DDBJ databases">
        <authorList>
            <person name="Laetsch R D."/>
            <person name="Stevens L."/>
            <person name="Kumar S."/>
            <person name="Blaxter L. M."/>
        </authorList>
    </citation>
    <scope>NUCLEOTIDE SEQUENCE [LARGE SCALE GENOMIC DNA]</scope>
</reference>
<dbReference type="AlphaFoldDB" id="A0A8S1FFW2"/>
<evidence type="ECO:0000256" key="1">
    <source>
        <dbReference type="ARBA" id="ARBA00004609"/>
    </source>
</evidence>
<feature type="domain" description="Repulsive guidance molecule C-terminal" evidence="10">
    <location>
        <begin position="117"/>
        <end position="203"/>
    </location>
</feature>
<dbReference type="PANTHER" id="PTHR31428:SF6">
    <property type="entry name" value="REPULSIVE GUIDANCE MOLECULE B HOMOLOG DRAG-1"/>
    <property type="match status" value="1"/>
</dbReference>
<dbReference type="Pfam" id="PF06534">
    <property type="entry name" value="RGM_C"/>
    <property type="match status" value="2"/>
</dbReference>
<dbReference type="GO" id="GO:0030509">
    <property type="term" value="P:BMP signaling pathway"/>
    <property type="evidence" value="ECO:0007669"/>
    <property type="project" value="TreeGrafter"/>
</dbReference>
<proteinExistence type="inferred from homology"/>
<dbReference type="EMBL" id="CADEPM010000011">
    <property type="protein sequence ID" value="CAB3410892.1"/>
    <property type="molecule type" value="Genomic_DNA"/>
</dbReference>
<evidence type="ECO:0000256" key="2">
    <source>
        <dbReference type="ARBA" id="ARBA00005321"/>
    </source>
</evidence>
<evidence type="ECO:0000256" key="8">
    <source>
        <dbReference type="ARBA" id="ARBA00023288"/>
    </source>
</evidence>
<evidence type="ECO:0000256" key="3">
    <source>
        <dbReference type="ARBA" id="ARBA00022475"/>
    </source>
</evidence>
<dbReference type="GO" id="GO:0098552">
    <property type="term" value="C:side of membrane"/>
    <property type="evidence" value="ECO:0007669"/>
    <property type="project" value="UniProtKB-KW"/>
</dbReference>
<gene>
    <name evidence="12" type="ORF">CBOVIS_LOCUS12345</name>
</gene>
<dbReference type="Gene3D" id="3.40.1000.10">
    <property type="entry name" value="Mog1/PsbP, alpha/beta/alpha sandwich"/>
    <property type="match status" value="1"/>
</dbReference>
<evidence type="ECO:0000256" key="4">
    <source>
        <dbReference type="ARBA" id="ARBA00022622"/>
    </source>
</evidence>
<feature type="signal peptide" evidence="9">
    <location>
        <begin position="1"/>
        <end position="23"/>
    </location>
</feature>
<evidence type="ECO:0000259" key="11">
    <source>
        <dbReference type="Pfam" id="PF06535"/>
    </source>
</evidence>
<keyword evidence="4" id="KW-0336">GPI-anchor</keyword>
<organism evidence="12 13">
    <name type="scientific">Caenorhabditis bovis</name>
    <dbReference type="NCBI Taxonomy" id="2654633"/>
    <lineage>
        <taxon>Eukaryota</taxon>
        <taxon>Metazoa</taxon>
        <taxon>Ecdysozoa</taxon>
        <taxon>Nematoda</taxon>
        <taxon>Chromadorea</taxon>
        <taxon>Rhabditida</taxon>
        <taxon>Rhabditina</taxon>
        <taxon>Rhabditomorpha</taxon>
        <taxon>Rhabditoidea</taxon>
        <taxon>Rhabditidae</taxon>
        <taxon>Peloderinae</taxon>
        <taxon>Caenorhabditis</taxon>
    </lineage>
</organism>
<sequence length="340" mass="39272">MNPAPSTMAVLLLLIIMPEPLATCRVEECAQWFQKTKEYESLKPTSSERYCQVLSTYLKCMNDTMTFCHGNLRFHSSELVMRRSWKELNCNSWQKVNTTESQHTNKCYFNPPTPNRKMKFCSFFGDPHLIRFNENFETCSENGARPLIDNRYFLVQVTNDNFRGDSLTTTINKITILIRRHNCTAALRYEASSDEQDLPRGFNVIDTGSIDSNELCLSGCRKNNIIPVAYALTDPTSFSKCFNKKIHVPIKVAEDRCHQIGVTHQFFQACVFDLMLTGDDYLVSLAQSVHSDYYRFNLHRHHHHHRHHLQKKSESNAYKCLTSTANECLTALLSDLNNMM</sequence>
<comment type="subcellular location">
    <subcellularLocation>
        <location evidence="1">Cell membrane</location>
        <topology evidence="1">Lipid-anchor</topology>
        <topology evidence="1">GPI-anchor</topology>
    </subcellularLocation>
</comment>
<feature type="chain" id="PRO_5035819373" description="DUF19 domain-containing protein" evidence="9">
    <location>
        <begin position="24"/>
        <end position="340"/>
    </location>
</feature>
<dbReference type="Proteomes" id="UP000494206">
    <property type="component" value="Unassembled WGS sequence"/>
</dbReference>
<accession>A0A8S1FFW2</accession>
<evidence type="ECO:0000256" key="5">
    <source>
        <dbReference type="ARBA" id="ARBA00022729"/>
    </source>
</evidence>
<evidence type="ECO:0000256" key="6">
    <source>
        <dbReference type="ARBA" id="ARBA00023136"/>
    </source>
</evidence>
<dbReference type="Pfam" id="PF06535">
    <property type="entry name" value="RGM_N"/>
    <property type="match status" value="1"/>
</dbReference>
<dbReference type="GO" id="GO:0005886">
    <property type="term" value="C:plasma membrane"/>
    <property type="evidence" value="ECO:0007669"/>
    <property type="project" value="UniProtKB-SubCell"/>
</dbReference>
<evidence type="ECO:0000313" key="13">
    <source>
        <dbReference type="Proteomes" id="UP000494206"/>
    </source>
</evidence>
<keyword evidence="8" id="KW-0449">Lipoprotein</keyword>
<keyword evidence="3" id="KW-1003">Cell membrane</keyword>
<evidence type="ECO:0008006" key="14">
    <source>
        <dbReference type="Google" id="ProtNLM"/>
    </source>
</evidence>
<dbReference type="InterPro" id="IPR010536">
    <property type="entry name" value="RGM_N"/>
</dbReference>
<protein>
    <recommendedName>
        <fullName evidence="14">DUF19 domain-containing protein</fullName>
    </recommendedName>
</protein>
<keyword evidence="7" id="KW-0325">Glycoprotein</keyword>
<keyword evidence="5 9" id="KW-0732">Signal</keyword>
<dbReference type="InterPro" id="IPR009496">
    <property type="entry name" value="RGM_C"/>
</dbReference>
<dbReference type="GO" id="GO:0015026">
    <property type="term" value="F:coreceptor activity"/>
    <property type="evidence" value="ECO:0007669"/>
    <property type="project" value="TreeGrafter"/>
</dbReference>
<comment type="similarity">
    <text evidence="2">Belongs to the repulsive guidance molecule (RGM) family.</text>
</comment>
<evidence type="ECO:0000256" key="7">
    <source>
        <dbReference type="ARBA" id="ARBA00023180"/>
    </source>
</evidence>
<dbReference type="OrthoDB" id="10013795at2759"/>
<feature type="domain" description="Repulsive guidance molecule N-terminal" evidence="11">
    <location>
        <begin position="24"/>
        <end position="91"/>
    </location>
</feature>
<feature type="domain" description="Repulsive guidance molecule C-terminal" evidence="10">
    <location>
        <begin position="211"/>
        <end position="296"/>
    </location>
</feature>
<keyword evidence="6" id="KW-0472">Membrane</keyword>
<evidence type="ECO:0000256" key="9">
    <source>
        <dbReference type="SAM" id="SignalP"/>
    </source>
</evidence>
<evidence type="ECO:0000313" key="12">
    <source>
        <dbReference type="EMBL" id="CAB3410892.1"/>
    </source>
</evidence>
<dbReference type="InterPro" id="IPR040287">
    <property type="entry name" value="RGM"/>
</dbReference>
<evidence type="ECO:0000259" key="10">
    <source>
        <dbReference type="Pfam" id="PF06534"/>
    </source>
</evidence>
<dbReference type="PANTHER" id="PTHR31428">
    <property type="entry name" value="RGM DOMAIN FAMILY MEMBER DRAG-1"/>
    <property type="match status" value="1"/>
</dbReference>
<keyword evidence="13" id="KW-1185">Reference proteome</keyword>
<name>A0A8S1FFW2_9PELO</name>